<reference evidence="1" key="1">
    <citation type="submission" date="2023-08" db="EMBL/GenBank/DDBJ databases">
        <title>A de novo genome assembly of Solanum verrucosum Schlechtendal, a Mexican diploid species geographically isolated from the other diploid A-genome species in potato relatives.</title>
        <authorList>
            <person name="Hosaka K."/>
        </authorList>
    </citation>
    <scope>NUCLEOTIDE SEQUENCE</scope>
    <source>
        <tissue evidence="1">Young leaves</tissue>
    </source>
</reference>
<evidence type="ECO:0000313" key="2">
    <source>
        <dbReference type="Proteomes" id="UP001234989"/>
    </source>
</evidence>
<keyword evidence="2" id="KW-1185">Reference proteome</keyword>
<name>A0AAF0PSR1_SOLVR</name>
<accession>A0AAF0PSR1</accession>
<dbReference type="EMBL" id="CP133612">
    <property type="protein sequence ID" value="WMV08535.1"/>
    <property type="molecule type" value="Genomic_DNA"/>
</dbReference>
<evidence type="ECO:0000313" key="1">
    <source>
        <dbReference type="EMBL" id="WMV08535.1"/>
    </source>
</evidence>
<proteinExistence type="predicted"/>
<gene>
    <name evidence="1" type="ORF">MTR67_001920</name>
</gene>
<organism evidence="1 2">
    <name type="scientific">Solanum verrucosum</name>
    <dbReference type="NCBI Taxonomy" id="315347"/>
    <lineage>
        <taxon>Eukaryota</taxon>
        <taxon>Viridiplantae</taxon>
        <taxon>Streptophyta</taxon>
        <taxon>Embryophyta</taxon>
        <taxon>Tracheophyta</taxon>
        <taxon>Spermatophyta</taxon>
        <taxon>Magnoliopsida</taxon>
        <taxon>eudicotyledons</taxon>
        <taxon>Gunneridae</taxon>
        <taxon>Pentapetalae</taxon>
        <taxon>asterids</taxon>
        <taxon>lamiids</taxon>
        <taxon>Solanales</taxon>
        <taxon>Solanaceae</taxon>
        <taxon>Solanoideae</taxon>
        <taxon>Solaneae</taxon>
        <taxon>Solanum</taxon>
    </lineage>
</organism>
<dbReference type="Proteomes" id="UP001234989">
    <property type="component" value="Chromosome 1"/>
</dbReference>
<sequence length="22" mass="2485">MHNIPLFISYTETPGASSWVSF</sequence>
<dbReference type="AlphaFoldDB" id="A0AAF0PSR1"/>
<protein>
    <submittedName>
        <fullName evidence="1">Uncharacterized protein</fullName>
    </submittedName>
</protein>